<sequence length="125" mass="14310">MEIRWLLIGVIAAVASIGFMNKWHYPSLPIESVTPREAIQKMNASEQDLVEISRKGDGIWYIMELTKSGMEGIDDKIIAFLDGKGWSFTEKEGSGLFFEKDDERLIVSTEMWTKHYVLVRIPSQI</sequence>
<reference evidence="1 2" key="1">
    <citation type="submission" date="2016-10" db="EMBL/GenBank/DDBJ databases">
        <authorList>
            <person name="de Groot N.N."/>
        </authorList>
    </citation>
    <scope>NUCLEOTIDE SEQUENCE [LARGE SCALE GENOMIC DNA]</scope>
    <source>
        <strain evidence="1 2">CGMCC 1.6762</strain>
    </source>
</reference>
<dbReference type="STRING" id="426756.SAMN04488126_12211"/>
<dbReference type="Proteomes" id="UP000198823">
    <property type="component" value="Unassembled WGS sequence"/>
</dbReference>
<organism evidence="1 2">
    <name type="scientific">Bhargavaea beijingensis</name>
    <dbReference type="NCBI Taxonomy" id="426756"/>
    <lineage>
        <taxon>Bacteria</taxon>
        <taxon>Bacillati</taxon>
        <taxon>Bacillota</taxon>
        <taxon>Bacilli</taxon>
        <taxon>Bacillales</taxon>
        <taxon>Caryophanaceae</taxon>
        <taxon>Bhargavaea</taxon>
    </lineage>
</organism>
<evidence type="ECO:0000313" key="1">
    <source>
        <dbReference type="EMBL" id="SDE80860.1"/>
    </source>
</evidence>
<protein>
    <submittedName>
        <fullName evidence="1">Uncharacterized protein</fullName>
    </submittedName>
</protein>
<gene>
    <name evidence="1" type="ORF">SAMN04488126_12211</name>
</gene>
<name>A0A1G7FYE3_9BACL</name>
<proteinExistence type="predicted"/>
<dbReference type="EMBL" id="FNAR01000022">
    <property type="protein sequence ID" value="SDE80860.1"/>
    <property type="molecule type" value="Genomic_DNA"/>
</dbReference>
<dbReference type="OrthoDB" id="6194834at2"/>
<accession>A0A1G7FYE3</accession>
<dbReference type="AlphaFoldDB" id="A0A1G7FYE3"/>
<evidence type="ECO:0000313" key="2">
    <source>
        <dbReference type="Proteomes" id="UP000198823"/>
    </source>
</evidence>